<dbReference type="GO" id="GO:0006511">
    <property type="term" value="P:ubiquitin-dependent protein catabolic process"/>
    <property type="evidence" value="ECO:0007669"/>
    <property type="project" value="TreeGrafter"/>
</dbReference>
<sequence length="551" mass="62637">MANENTKVKQETNDSEENKKNINDFSDTDLFVLQVITALDLIRKGVELSDSRLIGRALRYCNINGLNIKAIYLTEILKSLKDSIEDVSSNGSYKAVIELLENSLHKFTPGNSENDSKMTDGDENECKDKKVEKRTFVTIKNLDWSSMRACTKECIAFLGLLVFINMYNMDIKDYKENKISGSSNCDKSYETKRSHFSSTLNLITEIFDFTRRYIDQSMDLPNSKVVYYYSRLHEICGLFSNIRSVILESYRRAVLNHNSMMQAACVNLILRNYVLTNRCDLGLKALGKMTFPENISSGIQQARYLYYCGRIHAAQLDYSTAFSNLTQSNRKIPRTKGRGSLNFSLSVQKFSIVVQLLMGEVPDRSIFNTPSLRKGLIPYLELVKAVRSGDMKEFDSIIQKRSSVYQKDGTLSLIQRLPHNVIRSGLKTICSSYSRIYLDDVANHLGWDNSNDIEGVVSKAIFDKVIDAKINDDIKCVETNQKGEIYGSESMLNNIHSRIAFCLLLRNNAIKAMEYPQVSSSNNNNEDDDESMRISQEEIEDVVNDVDDGML</sequence>
<evidence type="ECO:0000256" key="2">
    <source>
        <dbReference type="ARBA" id="ARBA00022942"/>
    </source>
</evidence>
<organism evidence="5 6">
    <name type="scientific">Cryptosporidium xiaoi</name>
    <dbReference type="NCBI Taxonomy" id="659607"/>
    <lineage>
        <taxon>Eukaryota</taxon>
        <taxon>Sar</taxon>
        <taxon>Alveolata</taxon>
        <taxon>Apicomplexa</taxon>
        <taxon>Conoidasida</taxon>
        <taxon>Coccidia</taxon>
        <taxon>Eucoccidiorida</taxon>
        <taxon>Eimeriorina</taxon>
        <taxon>Cryptosporidiidae</taxon>
        <taxon>Cryptosporidium</taxon>
    </lineage>
</organism>
<evidence type="ECO:0000313" key="5">
    <source>
        <dbReference type="EMBL" id="KAK6590605.1"/>
    </source>
</evidence>
<dbReference type="Gene3D" id="1.25.40.570">
    <property type="match status" value="1"/>
</dbReference>
<dbReference type="AlphaFoldDB" id="A0AAV9Y2F2"/>
<evidence type="ECO:0000313" key="6">
    <source>
        <dbReference type="Proteomes" id="UP001311799"/>
    </source>
</evidence>
<dbReference type="GO" id="GO:0030234">
    <property type="term" value="F:enzyme regulator activity"/>
    <property type="evidence" value="ECO:0007669"/>
    <property type="project" value="InterPro"/>
</dbReference>
<dbReference type="Pfam" id="PF08375">
    <property type="entry name" value="Rpn3_C"/>
    <property type="match status" value="1"/>
</dbReference>
<dbReference type="InterPro" id="IPR057985">
    <property type="entry name" value="TPR_PSMD3_N"/>
</dbReference>
<comment type="similarity">
    <text evidence="1">Belongs to the proteasome subunit S3 family.</text>
</comment>
<dbReference type="PANTHER" id="PTHR10758">
    <property type="entry name" value="26S PROTEASOME NON-ATPASE REGULATORY SUBUNIT 3/COP9 SIGNALOSOME COMPLEX SUBUNIT 3"/>
    <property type="match status" value="1"/>
</dbReference>
<dbReference type="SUPFAM" id="SSF46785">
    <property type="entry name" value="Winged helix' DNA-binding domain"/>
    <property type="match status" value="1"/>
</dbReference>
<evidence type="ECO:0000256" key="3">
    <source>
        <dbReference type="SAM" id="MobiDB-lite"/>
    </source>
</evidence>
<feature type="compositionally biased region" description="Acidic residues" evidence="3">
    <location>
        <begin position="537"/>
        <end position="551"/>
    </location>
</feature>
<dbReference type="SMART" id="SM00088">
    <property type="entry name" value="PINT"/>
    <property type="match status" value="1"/>
</dbReference>
<dbReference type="InterPro" id="IPR036390">
    <property type="entry name" value="WH_DNA-bd_sf"/>
</dbReference>
<reference evidence="5 6" key="1">
    <citation type="submission" date="2023-10" db="EMBL/GenBank/DDBJ databases">
        <title>Comparative genomics analysis reveals potential genetic determinants of host preference in Cryptosporidium xiaoi.</title>
        <authorList>
            <person name="Xiao L."/>
            <person name="Li J."/>
        </authorList>
    </citation>
    <scope>NUCLEOTIDE SEQUENCE [LARGE SCALE GENOMIC DNA]</scope>
    <source>
        <strain evidence="5 6">52996</strain>
    </source>
</reference>
<feature type="region of interest" description="Disordered" evidence="3">
    <location>
        <begin position="1"/>
        <end position="21"/>
    </location>
</feature>
<dbReference type="Pfam" id="PF01399">
    <property type="entry name" value="PCI"/>
    <property type="match status" value="1"/>
</dbReference>
<proteinExistence type="inferred from homology"/>
<dbReference type="PANTHER" id="PTHR10758:SF2">
    <property type="entry name" value="26S PROTEASOME NON-ATPASE REGULATORY SUBUNIT 3"/>
    <property type="match status" value="1"/>
</dbReference>
<evidence type="ECO:0000259" key="4">
    <source>
        <dbReference type="PROSITE" id="PS50250"/>
    </source>
</evidence>
<dbReference type="EMBL" id="JAWDEY010000005">
    <property type="protein sequence ID" value="KAK6590605.1"/>
    <property type="molecule type" value="Genomic_DNA"/>
</dbReference>
<comment type="caution">
    <text evidence="5">The sequence shown here is derived from an EMBL/GenBank/DDBJ whole genome shotgun (WGS) entry which is preliminary data.</text>
</comment>
<name>A0AAV9Y2F2_9CRYT</name>
<dbReference type="GO" id="GO:0008541">
    <property type="term" value="C:proteasome regulatory particle, lid subcomplex"/>
    <property type="evidence" value="ECO:0007669"/>
    <property type="project" value="TreeGrafter"/>
</dbReference>
<keyword evidence="6" id="KW-1185">Reference proteome</keyword>
<dbReference type="Pfam" id="PF25573">
    <property type="entry name" value="TPR_PSMD3_N"/>
    <property type="match status" value="1"/>
</dbReference>
<gene>
    <name evidence="5" type="ORF">RS030_142198</name>
</gene>
<dbReference type="InterPro" id="IPR050756">
    <property type="entry name" value="CSN3"/>
</dbReference>
<dbReference type="Proteomes" id="UP001311799">
    <property type="component" value="Unassembled WGS sequence"/>
</dbReference>
<dbReference type="SMART" id="SM00753">
    <property type="entry name" value="PAM"/>
    <property type="match status" value="1"/>
</dbReference>
<dbReference type="InterPro" id="IPR013586">
    <property type="entry name" value="PSMD3_C"/>
</dbReference>
<feature type="region of interest" description="Disordered" evidence="3">
    <location>
        <begin position="517"/>
        <end position="551"/>
    </location>
</feature>
<dbReference type="GO" id="GO:0042176">
    <property type="term" value="P:regulation of protein catabolic process"/>
    <property type="evidence" value="ECO:0007669"/>
    <property type="project" value="InterPro"/>
</dbReference>
<evidence type="ECO:0000256" key="1">
    <source>
        <dbReference type="ARBA" id="ARBA00007912"/>
    </source>
</evidence>
<protein>
    <recommendedName>
        <fullName evidence="4">PCI domain-containing protein</fullName>
    </recommendedName>
</protein>
<accession>A0AAV9Y2F2</accession>
<dbReference type="InterPro" id="IPR000717">
    <property type="entry name" value="PCI_dom"/>
</dbReference>
<feature type="domain" description="PCI" evidence="4">
    <location>
        <begin position="302"/>
        <end position="484"/>
    </location>
</feature>
<keyword evidence="2" id="KW-0647">Proteasome</keyword>
<dbReference type="PROSITE" id="PS50250">
    <property type="entry name" value="PCI"/>
    <property type="match status" value="1"/>
</dbReference>